<reference evidence="9 10" key="1">
    <citation type="submission" date="2019-10" db="EMBL/GenBank/DDBJ databases">
        <authorList>
            <person name="Nie G."/>
            <person name="Ming H."/>
            <person name="Yi B."/>
        </authorList>
    </citation>
    <scope>NUCLEOTIDE SEQUENCE [LARGE SCALE GENOMIC DNA]</scope>
    <source>
        <strain evidence="9 10">CFH 90414</strain>
    </source>
</reference>
<comment type="caution">
    <text evidence="9">The sequence shown here is derived from an EMBL/GenBank/DDBJ whole genome shotgun (WGS) entry which is preliminary data.</text>
</comment>
<evidence type="ECO:0000313" key="10">
    <source>
        <dbReference type="Proteomes" id="UP000431080"/>
    </source>
</evidence>
<dbReference type="AlphaFoldDB" id="A0A6I2FF04"/>
<keyword evidence="4 7" id="KW-1133">Transmembrane helix</keyword>
<feature type="transmembrane region" description="Helical" evidence="7">
    <location>
        <begin position="39"/>
        <end position="57"/>
    </location>
</feature>
<keyword evidence="5 7" id="KW-0472">Membrane</keyword>
<dbReference type="EMBL" id="WJIF01000003">
    <property type="protein sequence ID" value="MRG59618.1"/>
    <property type="molecule type" value="Genomic_DNA"/>
</dbReference>
<dbReference type="GO" id="GO:0005886">
    <property type="term" value="C:plasma membrane"/>
    <property type="evidence" value="ECO:0007669"/>
    <property type="project" value="UniProtKB-SubCell"/>
</dbReference>
<evidence type="ECO:0000256" key="7">
    <source>
        <dbReference type="SAM" id="Phobius"/>
    </source>
</evidence>
<name>A0A6I2FF04_9MICO</name>
<dbReference type="InterPro" id="IPR027379">
    <property type="entry name" value="CLS_N"/>
</dbReference>
<keyword evidence="10" id="KW-1185">Reference proteome</keyword>
<keyword evidence="3 7" id="KW-0812">Transmembrane</keyword>
<evidence type="ECO:0000256" key="6">
    <source>
        <dbReference type="SAM" id="MobiDB-lite"/>
    </source>
</evidence>
<keyword evidence="2" id="KW-1003">Cell membrane</keyword>
<evidence type="ECO:0000256" key="5">
    <source>
        <dbReference type="ARBA" id="ARBA00023136"/>
    </source>
</evidence>
<evidence type="ECO:0000259" key="8">
    <source>
        <dbReference type="Pfam" id="PF13396"/>
    </source>
</evidence>
<sequence>MLVRLVPIAVVVVVGVMVYAIVDCALIDRMRIRGLARGWWIAIILIPVLGPVLWFTIGRGPADRATRGRSRGPIAPDDDTEFLRGLERDAQQEDRIRRLEQELADLDEPTDDADTGPADGDGATHDHRRPDAPDNGDSGSSGRPNG</sequence>
<organism evidence="9 10">
    <name type="scientific">Agromyces agglutinans</name>
    <dbReference type="NCBI Taxonomy" id="2662258"/>
    <lineage>
        <taxon>Bacteria</taxon>
        <taxon>Bacillati</taxon>
        <taxon>Actinomycetota</taxon>
        <taxon>Actinomycetes</taxon>
        <taxon>Micrococcales</taxon>
        <taxon>Microbacteriaceae</taxon>
        <taxon>Agromyces</taxon>
    </lineage>
</organism>
<feature type="compositionally biased region" description="Acidic residues" evidence="6">
    <location>
        <begin position="102"/>
        <end position="114"/>
    </location>
</feature>
<evidence type="ECO:0000313" key="9">
    <source>
        <dbReference type="EMBL" id="MRG59618.1"/>
    </source>
</evidence>
<feature type="region of interest" description="Disordered" evidence="6">
    <location>
        <begin position="61"/>
        <end position="146"/>
    </location>
</feature>
<evidence type="ECO:0000256" key="1">
    <source>
        <dbReference type="ARBA" id="ARBA00004651"/>
    </source>
</evidence>
<dbReference type="Proteomes" id="UP000431080">
    <property type="component" value="Unassembled WGS sequence"/>
</dbReference>
<evidence type="ECO:0000256" key="3">
    <source>
        <dbReference type="ARBA" id="ARBA00022692"/>
    </source>
</evidence>
<feature type="compositionally biased region" description="Polar residues" evidence="6">
    <location>
        <begin position="137"/>
        <end position="146"/>
    </location>
</feature>
<gene>
    <name evidence="9" type="ORF">GE115_07000</name>
</gene>
<protein>
    <recommendedName>
        <fullName evidence="8">Cardiolipin synthase N-terminal domain-containing protein</fullName>
    </recommendedName>
</protein>
<dbReference type="RefSeq" id="WP_153684081.1">
    <property type="nucleotide sequence ID" value="NZ_WJIF01000003.1"/>
</dbReference>
<comment type="subcellular location">
    <subcellularLocation>
        <location evidence="1">Cell membrane</location>
        <topology evidence="1">Multi-pass membrane protein</topology>
    </subcellularLocation>
</comment>
<evidence type="ECO:0000256" key="2">
    <source>
        <dbReference type="ARBA" id="ARBA00022475"/>
    </source>
</evidence>
<accession>A0A6I2FF04</accession>
<feature type="transmembrane region" description="Helical" evidence="7">
    <location>
        <begin position="6"/>
        <end position="27"/>
    </location>
</feature>
<dbReference type="Pfam" id="PF13396">
    <property type="entry name" value="PLDc_N"/>
    <property type="match status" value="1"/>
</dbReference>
<proteinExistence type="predicted"/>
<feature type="compositionally biased region" description="Basic and acidic residues" evidence="6">
    <location>
        <begin position="122"/>
        <end position="132"/>
    </location>
</feature>
<evidence type="ECO:0000256" key="4">
    <source>
        <dbReference type="ARBA" id="ARBA00022989"/>
    </source>
</evidence>
<feature type="domain" description="Cardiolipin synthase N-terminal" evidence="8">
    <location>
        <begin position="16"/>
        <end position="59"/>
    </location>
</feature>
<feature type="compositionally biased region" description="Basic and acidic residues" evidence="6">
    <location>
        <begin position="81"/>
        <end position="101"/>
    </location>
</feature>